<dbReference type="Pfam" id="PF17804">
    <property type="entry name" value="TSP_NTD"/>
    <property type="match status" value="1"/>
</dbReference>
<dbReference type="Gene3D" id="3.90.226.10">
    <property type="entry name" value="2-enoyl-CoA Hydratase, Chain A, domain 1"/>
    <property type="match status" value="1"/>
</dbReference>
<comment type="caution">
    <text evidence="9">The sequence shown here is derived from an EMBL/GenBank/DDBJ whole genome shotgun (WGS) entry which is preliminary data.</text>
</comment>
<feature type="domain" description="PDZ" evidence="7">
    <location>
        <begin position="271"/>
        <end position="349"/>
    </location>
</feature>
<dbReference type="InterPro" id="IPR005151">
    <property type="entry name" value="Tail-specific_protease"/>
</dbReference>
<dbReference type="PANTHER" id="PTHR32060:SF22">
    <property type="entry name" value="CARBOXYL-TERMINAL-PROCESSING PEPTIDASE 3, CHLOROPLASTIC"/>
    <property type="match status" value="1"/>
</dbReference>
<evidence type="ECO:0000259" key="8">
    <source>
        <dbReference type="SMART" id="SM00245"/>
    </source>
</evidence>
<dbReference type="SMART" id="SM00245">
    <property type="entry name" value="TSPc"/>
    <property type="match status" value="1"/>
</dbReference>
<accession>A0A362X3B4</accession>
<dbReference type="GO" id="GO:0006508">
    <property type="term" value="P:proteolysis"/>
    <property type="evidence" value="ECO:0007669"/>
    <property type="project" value="UniProtKB-KW"/>
</dbReference>
<dbReference type="CDD" id="cd07560">
    <property type="entry name" value="Peptidase_S41_CPP"/>
    <property type="match status" value="1"/>
</dbReference>
<keyword evidence="3 5" id="KW-0378">Hydrolase</keyword>
<name>A0A362X3B4_9FLAO</name>
<evidence type="ECO:0000256" key="5">
    <source>
        <dbReference type="RuleBase" id="RU004404"/>
    </source>
</evidence>
<gene>
    <name evidence="9" type="ORF">CLV33_101115</name>
</gene>
<keyword evidence="2 5" id="KW-0645">Protease</keyword>
<evidence type="ECO:0000256" key="6">
    <source>
        <dbReference type="SAM" id="SignalP"/>
    </source>
</evidence>
<dbReference type="EMBL" id="PVEO01000001">
    <property type="protein sequence ID" value="PQV51194.1"/>
    <property type="molecule type" value="Genomic_DNA"/>
</dbReference>
<feature type="domain" description="Tail specific protease" evidence="8">
    <location>
        <begin position="349"/>
        <end position="561"/>
    </location>
</feature>
<dbReference type="GO" id="GO:0030288">
    <property type="term" value="C:outer membrane-bounded periplasmic space"/>
    <property type="evidence" value="ECO:0007669"/>
    <property type="project" value="TreeGrafter"/>
</dbReference>
<evidence type="ECO:0000259" key="7">
    <source>
        <dbReference type="SMART" id="SM00228"/>
    </source>
</evidence>
<dbReference type="PANTHER" id="PTHR32060">
    <property type="entry name" value="TAIL-SPECIFIC PROTEASE"/>
    <property type="match status" value="1"/>
</dbReference>
<evidence type="ECO:0000256" key="4">
    <source>
        <dbReference type="ARBA" id="ARBA00022825"/>
    </source>
</evidence>
<comment type="similarity">
    <text evidence="1 5">Belongs to the peptidase S41A family.</text>
</comment>
<evidence type="ECO:0000313" key="10">
    <source>
        <dbReference type="Proteomes" id="UP000251545"/>
    </source>
</evidence>
<evidence type="ECO:0000256" key="3">
    <source>
        <dbReference type="ARBA" id="ARBA00022801"/>
    </source>
</evidence>
<dbReference type="InterPro" id="IPR001478">
    <property type="entry name" value="PDZ"/>
</dbReference>
<dbReference type="Proteomes" id="UP000251545">
    <property type="component" value="Unassembled WGS sequence"/>
</dbReference>
<proteinExistence type="inferred from homology"/>
<reference evidence="9 10" key="1">
    <citation type="submission" date="2018-02" db="EMBL/GenBank/DDBJ databases">
        <title>Genomic Encyclopedia of Archaeal and Bacterial Type Strains, Phase II (KMG-II): from individual species to whole genera.</title>
        <authorList>
            <person name="Goeker M."/>
        </authorList>
    </citation>
    <scope>NUCLEOTIDE SEQUENCE [LARGE SCALE GENOMIC DNA]</scope>
    <source>
        <strain evidence="9 10">DSM 21165</strain>
    </source>
</reference>
<organism evidence="9 10">
    <name type="scientific">Jejuia pallidilutea</name>
    <dbReference type="NCBI Taxonomy" id="504487"/>
    <lineage>
        <taxon>Bacteria</taxon>
        <taxon>Pseudomonadati</taxon>
        <taxon>Bacteroidota</taxon>
        <taxon>Flavobacteriia</taxon>
        <taxon>Flavobacteriales</taxon>
        <taxon>Flavobacteriaceae</taxon>
        <taxon>Jejuia</taxon>
    </lineage>
</organism>
<dbReference type="NCBIfam" id="TIGR00225">
    <property type="entry name" value="prc"/>
    <property type="match status" value="1"/>
</dbReference>
<dbReference type="GO" id="GO:0007165">
    <property type="term" value="P:signal transduction"/>
    <property type="evidence" value="ECO:0007669"/>
    <property type="project" value="TreeGrafter"/>
</dbReference>
<dbReference type="GO" id="GO:0004175">
    <property type="term" value="F:endopeptidase activity"/>
    <property type="evidence" value="ECO:0007669"/>
    <property type="project" value="TreeGrafter"/>
</dbReference>
<keyword evidence="4 5" id="KW-0720">Serine protease</keyword>
<dbReference type="Gene3D" id="2.30.42.10">
    <property type="match status" value="1"/>
</dbReference>
<dbReference type="InterPro" id="IPR020992">
    <property type="entry name" value="Tail_Prtase_C"/>
</dbReference>
<dbReference type="CDD" id="cd06782">
    <property type="entry name" value="cpPDZ_CPP-like"/>
    <property type="match status" value="1"/>
</dbReference>
<protein>
    <submittedName>
        <fullName evidence="9">Carboxyl-terminal processing protease</fullName>
    </submittedName>
</protein>
<dbReference type="Pfam" id="PF03572">
    <property type="entry name" value="Peptidase_S41"/>
    <property type="match status" value="1"/>
</dbReference>
<dbReference type="SUPFAM" id="SSF50156">
    <property type="entry name" value="PDZ domain-like"/>
    <property type="match status" value="1"/>
</dbReference>
<dbReference type="InterPro" id="IPR004447">
    <property type="entry name" value="Peptidase_S41A"/>
</dbReference>
<dbReference type="Pfam" id="PF00595">
    <property type="entry name" value="PDZ"/>
    <property type="match status" value="1"/>
</dbReference>
<dbReference type="GO" id="GO:0008236">
    <property type="term" value="F:serine-type peptidase activity"/>
    <property type="evidence" value="ECO:0007669"/>
    <property type="project" value="UniProtKB-KW"/>
</dbReference>
<feature type="signal peptide" evidence="6">
    <location>
        <begin position="1"/>
        <end position="36"/>
    </location>
</feature>
<dbReference type="SUPFAM" id="SSF52096">
    <property type="entry name" value="ClpP/crotonase"/>
    <property type="match status" value="1"/>
</dbReference>
<dbReference type="InterPro" id="IPR029045">
    <property type="entry name" value="ClpP/crotonase-like_dom_sf"/>
</dbReference>
<evidence type="ECO:0000256" key="1">
    <source>
        <dbReference type="ARBA" id="ARBA00009179"/>
    </source>
</evidence>
<sequence>MNLKAFIQDMKDMMKKNYKVLLLVLLLAFASCSFTSKTFDDTDKDKLLIQVVTYVLQSGHFDPIKLNDSFSEELFSDYIEQIDPVKRYFYKSDFKEFEKYKTEIDDQLKAFDITFFNVVHSRMMQRIEESKAIYKEVLSTPFDYSIDETFDTDYDKIDFVSNKAEMKERWRKQLKFSTLSNYDDIYQQEQQAKKKDPSYTMKTAVEIEKEAREATLKSINVYFNDNIDDLTREDWFSTYVNAIVEEFDPHTYYLAPKGKEDFDTQMSGKLEGIGARLTKRMDYIKIVELISGGPAWRSQLLEVEDVILKVKQEDEEVGIDIVGMRISDAVKYIKGPKGTKVTLTIKKVDGTIKDVTIVRDVVELGETYAKASIVEKDDRKFGIINLPRFYVDFEDYKNLNAANDVRKEIERLKADGMEGLILDLRNNGGGSLPAVVDMAGLFIKEGPVVQVRSTGAPKEVLRDRDESISWDGPLVILVNELSASASEIMAAAMQDYKRAIVIGSKQTYGKGTVQNVYNLNNLVRNNTSGDLGALAFTTQKYYRINGGSVQLEGVKSDVQVPGRFSFIEVGEKEKENPLPYDEIDPADYKTWDSYFDYDTAINKSKERLSNNSQLKLIEENAKWVKSQIDETEFSLNYETYKKQLEANEEEAKRFDAISDYKTNLTFLPTGFEKQLFESDTTNLQEKRERWYQNLSKDVYVEEAVNVLEDLKMAYSIKKVAKVKD</sequence>
<dbReference type="Pfam" id="PF11818">
    <property type="entry name" value="DUF3340"/>
    <property type="match status" value="1"/>
</dbReference>
<dbReference type="AlphaFoldDB" id="A0A362X3B4"/>
<dbReference type="PROSITE" id="PS51257">
    <property type="entry name" value="PROKAR_LIPOPROTEIN"/>
    <property type="match status" value="1"/>
</dbReference>
<dbReference type="InterPro" id="IPR036034">
    <property type="entry name" value="PDZ_sf"/>
</dbReference>
<evidence type="ECO:0000313" key="9">
    <source>
        <dbReference type="EMBL" id="PQV51194.1"/>
    </source>
</evidence>
<evidence type="ECO:0000256" key="2">
    <source>
        <dbReference type="ARBA" id="ARBA00022670"/>
    </source>
</evidence>
<dbReference type="SMART" id="SM00228">
    <property type="entry name" value="PDZ"/>
    <property type="match status" value="1"/>
</dbReference>
<keyword evidence="6" id="KW-0732">Signal</keyword>
<dbReference type="InterPro" id="IPR040573">
    <property type="entry name" value="TSP_N"/>
</dbReference>
<feature type="chain" id="PRO_5016849782" evidence="6">
    <location>
        <begin position="37"/>
        <end position="724"/>
    </location>
</feature>